<dbReference type="OrthoDB" id="2236950at2"/>
<evidence type="ECO:0008006" key="3">
    <source>
        <dbReference type="Google" id="ProtNLM"/>
    </source>
</evidence>
<dbReference type="Proteomes" id="UP000317430">
    <property type="component" value="Unassembled WGS sequence"/>
</dbReference>
<sequence length="82" mass="9561">MEWIEIKTRPLTDEEEELYPFADFMFDCPVPDVFENVLVTLGDGRIEVDMFDDYGYSGVDFSEYGGIVIAWKPLPKPFRKET</sequence>
<dbReference type="EMBL" id="VOHL01000001">
    <property type="protein sequence ID" value="TWS99159.1"/>
    <property type="molecule type" value="Genomic_DNA"/>
</dbReference>
<evidence type="ECO:0000313" key="1">
    <source>
        <dbReference type="EMBL" id="TWS99159.1"/>
    </source>
</evidence>
<organism evidence="1 2">
    <name type="scientific">Streptococcus cuniculipharyngis</name>
    <dbReference type="NCBI Taxonomy" id="1562651"/>
    <lineage>
        <taxon>Bacteria</taxon>
        <taxon>Bacillati</taxon>
        <taxon>Bacillota</taxon>
        <taxon>Bacilli</taxon>
        <taxon>Lactobacillales</taxon>
        <taxon>Streptococcaceae</taxon>
        <taxon>Streptococcus</taxon>
    </lineage>
</organism>
<keyword evidence="2" id="KW-1185">Reference proteome</keyword>
<dbReference type="RefSeq" id="WP_146566448.1">
    <property type="nucleotide sequence ID" value="NZ_VOHL01000001.1"/>
</dbReference>
<proteinExistence type="predicted"/>
<accession>A0A5C5SED6</accession>
<gene>
    <name evidence="1" type="ORF">FRX57_02875</name>
</gene>
<dbReference type="AlphaFoldDB" id="A0A5C5SED6"/>
<reference evidence="1 2" key="1">
    <citation type="submission" date="2019-08" db="EMBL/GenBank/DDBJ databases">
        <authorList>
            <person name="Lei W."/>
        </authorList>
    </citation>
    <scope>NUCLEOTIDE SEQUENCE [LARGE SCALE GENOMIC DNA]</scope>
    <source>
        <strain evidence="1 2">CCUG 66496</strain>
    </source>
</reference>
<comment type="caution">
    <text evidence="1">The sequence shown here is derived from an EMBL/GenBank/DDBJ whole genome shotgun (WGS) entry which is preliminary data.</text>
</comment>
<name>A0A5C5SED6_9STRE</name>
<protein>
    <recommendedName>
        <fullName evidence="3">DUF551 domain-containing protein</fullName>
    </recommendedName>
</protein>
<evidence type="ECO:0000313" key="2">
    <source>
        <dbReference type="Proteomes" id="UP000317430"/>
    </source>
</evidence>